<dbReference type="PIRSF" id="PIRSF033563">
    <property type="entry name" value="UCP033563"/>
    <property type="match status" value="1"/>
</dbReference>
<dbReference type="EMBL" id="AEQN01000016">
    <property type="protein sequence ID" value="EFV01683.1"/>
    <property type="molecule type" value="Genomic_DNA"/>
</dbReference>
<dbReference type="PANTHER" id="PTHR36454:SF1">
    <property type="entry name" value="DUF1015 DOMAIN-CONTAINING PROTEIN"/>
    <property type="match status" value="1"/>
</dbReference>
<protein>
    <recommendedName>
        <fullName evidence="3">DUF1015 domain-containing protein</fullName>
    </recommendedName>
</protein>
<dbReference type="HOGENOM" id="CLU_031277_0_0_9"/>
<dbReference type="PANTHER" id="PTHR36454">
    <property type="entry name" value="LMO2823 PROTEIN"/>
    <property type="match status" value="1"/>
</dbReference>
<name>E6MGE3_9FIRM</name>
<dbReference type="RefSeq" id="WP_006598500.1">
    <property type="nucleotide sequence ID" value="NZ_GL622359.1"/>
</dbReference>
<evidence type="ECO:0000313" key="1">
    <source>
        <dbReference type="EMBL" id="EFV01683.1"/>
    </source>
</evidence>
<comment type="caution">
    <text evidence="1">The sequence shown here is derived from an EMBL/GenBank/DDBJ whole genome shotgun (WGS) entry which is preliminary data.</text>
</comment>
<dbReference type="eggNOG" id="COG4198">
    <property type="taxonomic scope" value="Bacteria"/>
</dbReference>
<dbReference type="OrthoDB" id="9781616at2"/>
<gene>
    <name evidence="1" type="ORF">HMP0721_1076</name>
</gene>
<proteinExistence type="predicted"/>
<dbReference type="Pfam" id="PF06245">
    <property type="entry name" value="DUF1015"/>
    <property type="match status" value="1"/>
</dbReference>
<dbReference type="AlphaFoldDB" id="E6MGE3"/>
<reference evidence="1 2" key="1">
    <citation type="submission" date="2010-12" db="EMBL/GenBank/DDBJ databases">
        <authorList>
            <person name="Muzny D."/>
            <person name="Qin X."/>
            <person name="Deng J."/>
            <person name="Jiang H."/>
            <person name="Liu Y."/>
            <person name="Qu J."/>
            <person name="Song X.-Z."/>
            <person name="Zhang L."/>
            <person name="Thornton R."/>
            <person name="Coyle M."/>
            <person name="Francisco L."/>
            <person name="Jackson L."/>
            <person name="Javaid M."/>
            <person name="Korchina V."/>
            <person name="Kovar C."/>
            <person name="Mata R."/>
            <person name="Mathew T."/>
            <person name="Ngo R."/>
            <person name="Nguyen L."/>
            <person name="Nguyen N."/>
            <person name="Okwuonu G."/>
            <person name="Ongeri F."/>
            <person name="Pham C."/>
            <person name="Simmons D."/>
            <person name="Wilczek-Boney K."/>
            <person name="Hale W."/>
            <person name="Jakkamsetti A."/>
            <person name="Pham P."/>
            <person name="Ruth R."/>
            <person name="San Lucas F."/>
            <person name="Warren J."/>
            <person name="Zhang J."/>
            <person name="Zhao Z."/>
            <person name="Zhou C."/>
            <person name="Zhu D."/>
            <person name="Lee S."/>
            <person name="Bess C."/>
            <person name="Blankenburg K."/>
            <person name="Forbes L."/>
            <person name="Fu Q."/>
            <person name="Gubbala S."/>
            <person name="Hirani K."/>
            <person name="Jayaseelan J.C."/>
            <person name="Lara F."/>
            <person name="Munidasa M."/>
            <person name="Palculict T."/>
            <person name="Patil S."/>
            <person name="Pu L.-L."/>
            <person name="Saada N."/>
            <person name="Tang L."/>
            <person name="Weissenberger G."/>
            <person name="Zhu Y."/>
            <person name="Hemphill L."/>
            <person name="Shang Y."/>
            <person name="Youmans B."/>
            <person name="Ayvaz T."/>
            <person name="Ross M."/>
            <person name="Santibanez J."/>
            <person name="Aqrawi P."/>
            <person name="Gross S."/>
            <person name="Joshi V."/>
            <person name="Fowler G."/>
            <person name="Nazareth L."/>
            <person name="Reid J."/>
            <person name="Worley K."/>
            <person name="Petrosino J."/>
            <person name="Highlander S."/>
            <person name="Gibbs R."/>
        </authorList>
    </citation>
    <scope>NUCLEOTIDE SEQUENCE [LARGE SCALE GENOMIC DNA]</scope>
    <source>
        <strain evidence="1 2">ATCC 23263</strain>
    </source>
</reference>
<keyword evidence="2" id="KW-1185">Reference proteome</keyword>
<accession>E6MGE3</accession>
<organism evidence="1 2">
    <name type="scientific">Pseudoramibacter alactolyticus ATCC 23263</name>
    <dbReference type="NCBI Taxonomy" id="887929"/>
    <lineage>
        <taxon>Bacteria</taxon>
        <taxon>Bacillati</taxon>
        <taxon>Bacillota</taxon>
        <taxon>Clostridia</taxon>
        <taxon>Eubacteriales</taxon>
        <taxon>Eubacteriaceae</taxon>
        <taxon>Pseudoramibacter</taxon>
    </lineage>
</organism>
<evidence type="ECO:0008006" key="3">
    <source>
        <dbReference type="Google" id="ProtNLM"/>
    </source>
</evidence>
<dbReference type="Proteomes" id="UP000004754">
    <property type="component" value="Unassembled WGS sequence"/>
</dbReference>
<dbReference type="InterPro" id="IPR008323">
    <property type="entry name" value="UCP033563"/>
</dbReference>
<sequence length="413" mass="45974">MATIKAFKALRPAPEKAAAVAALPYDVYNRAEARAAARGRYDSFLRVDRPETTMDERIDPYDPAVYRKAKVNLERLIARQVLIQDETPCLYLYELTMNGHSQTGIVACTAVDEYLDGTIKKHELTRADKEQDRIRHVDACDANTGPIFLTYRHQEAIAALTNQVKKMDAAVDFAADDGVRHRVWIIDDAATIDALIDQFAAVPALYIADGHHRAASAVKVAQMRREVHPSYTGEEPFNYFLSVIFPDNELSIMDYNRVVKDLNGLSETEFLKAIEGDFNIERLGKKAAAPDAKATFTMLLEGTWYRLSAKAGTYDPEDPVKSLDVSILQENLLAPILGIGDPRTDARIDFVGGIRGLTELERRVATDMRVAFAMVPTSIAELMAIADAGLLMPPKSTWFEPKLRSGLFIHKLS</sequence>
<dbReference type="STRING" id="887929.HMP0721_1076"/>
<evidence type="ECO:0000313" key="2">
    <source>
        <dbReference type="Proteomes" id="UP000004754"/>
    </source>
</evidence>